<protein>
    <submittedName>
        <fullName evidence="7">Aminotransferase class V-fold PLP-dependent enzyme</fullName>
    </submittedName>
</protein>
<evidence type="ECO:0000256" key="2">
    <source>
        <dbReference type="ARBA" id="ARBA00010447"/>
    </source>
</evidence>
<keyword evidence="3" id="KW-0663">Pyridoxal phosphate</keyword>
<dbReference type="Gene3D" id="3.40.640.10">
    <property type="entry name" value="Type I PLP-dependent aspartate aminotransferase-like (Major domain)"/>
    <property type="match status" value="1"/>
</dbReference>
<comment type="catalytic activity">
    <reaction evidence="4">
        <text>(sulfur carrier)-H + L-cysteine = (sulfur carrier)-SH + L-alanine</text>
        <dbReference type="Rhea" id="RHEA:43892"/>
        <dbReference type="Rhea" id="RHEA-COMP:14737"/>
        <dbReference type="Rhea" id="RHEA-COMP:14739"/>
        <dbReference type="ChEBI" id="CHEBI:29917"/>
        <dbReference type="ChEBI" id="CHEBI:35235"/>
        <dbReference type="ChEBI" id="CHEBI:57972"/>
        <dbReference type="ChEBI" id="CHEBI:64428"/>
        <dbReference type="EC" id="2.8.1.7"/>
    </reaction>
</comment>
<evidence type="ECO:0000256" key="3">
    <source>
        <dbReference type="ARBA" id="ARBA00022898"/>
    </source>
</evidence>
<dbReference type="InterPro" id="IPR015421">
    <property type="entry name" value="PyrdxlP-dep_Trfase_major"/>
</dbReference>
<name>A0ABT4D222_9CLOT</name>
<sequence>MNQIYYRNLISGINVKVPLMDGSYCTAINFDNAATTPPFHSVIQQIIKFIPFYASVHRGAGYKCQFCTSMYEKTRKVVAKFVNADLDKSTVIFVSNTTEGLNRLSNIFYEKYKKYVVLSTDMEHHSNDLPWRKYELDYVPVDKYGRITLENLEKKLKEYKGKVKIVTISGASNVTGYRNDIYKAAEIVHKYGAKIIVDGAQLVPHAEVNMRKGENNYIDYLVFSAHKMYAPFGGGALIGPKEELEKLEPDYKGGGTVDFVTHDFVMWADDPLKDEPGTPNAIGAIALGTAIKTLQMLGMKNIEKHENSLVKYALYSLRNIPDLKLYCDKDNEAGHISVISFNIEGVHHEIVAKILSYEFGIAVRTGCFCAEPYVQKLVGITPEQMSDIINEKVDPPGMVRVSLGLYNNQREIDILVYALNKIVRNKQAYIDKYKSIDNSLFF</sequence>
<evidence type="ECO:0000313" key="8">
    <source>
        <dbReference type="Proteomes" id="UP001078443"/>
    </source>
</evidence>
<dbReference type="InterPro" id="IPR000192">
    <property type="entry name" value="Aminotrans_V_dom"/>
</dbReference>
<feature type="domain" description="Aminotransferase class V" evidence="6">
    <location>
        <begin position="28"/>
        <end position="415"/>
    </location>
</feature>
<gene>
    <name evidence="7" type="ORF">OW763_13205</name>
</gene>
<evidence type="ECO:0000256" key="5">
    <source>
        <dbReference type="RuleBase" id="RU004504"/>
    </source>
</evidence>
<evidence type="ECO:0000313" key="7">
    <source>
        <dbReference type="EMBL" id="MCY6485291.1"/>
    </source>
</evidence>
<organism evidence="7 8">
    <name type="scientific">Clostridium aestuarii</name>
    <dbReference type="NCBI Taxonomy" id="338193"/>
    <lineage>
        <taxon>Bacteria</taxon>
        <taxon>Bacillati</taxon>
        <taxon>Bacillota</taxon>
        <taxon>Clostridia</taxon>
        <taxon>Eubacteriales</taxon>
        <taxon>Clostridiaceae</taxon>
        <taxon>Clostridium</taxon>
    </lineage>
</organism>
<accession>A0ABT4D222</accession>
<comment type="caution">
    <text evidence="7">The sequence shown here is derived from an EMBL/GenBank/DDBJ whole genome shotgun (WGS) entry which is preliminary data.</text>
</comment>
<evidence type="ECO:0000256" key="4">
    <source>
        <dbReference type="ARBA" id="ARBA00050776"/>
    </source>
</evidence>
<keyword evidence="7" id="KW-0808">Transferase</keyword>
<dbReference type="Gene3D" id="3.90.1150.10">
    <property type="entry name" value="Aspartate Aminotransferase, domain 1"/>
    <property type="match status" value="1"/>
</dbReference>
<keyword evidence="7" id="KW-0032">Aminotransferase</keyword>
<dbReference type="RefSeq" id="WP_268041613.1">
    <property type="nucleotide sequence ID" value="NZ_JAPQER010000006.1"/>
</dbReference>
<dbReference type="GO" id="GO:0008483">
    <property type="term" value="F:transaminase activity"/>
    <property type="evidence" value="ECO:0007669"/>
    <property type="project" value="UniProtKB-KW"/>
</dbReference>
<reference evidence="7" key="1">
    <citation type="submission" date="2022-12" db="EMBL/GenBank/DDBJ databases">
        <authorList>
            <person name="Wang J."/>
        </authorList>
    </citation>
    <scope>NUCLEOTIDE SEQUENCE</scope>
    <source>
        <strain evidence="7">HY-45-18</strain>
    </source>
</reference>
<dbReference type="Pfam" id="PF00266">
    <property type="entry name" value="Aminotran_5"/>
    <property type="match status" value="1"/>
</dbReference>
<comment type="cofactor">
    <cofactor evidence="1 5">
        <name>pyridoxal 5'-phosphate</name>
        <dbReference type="ChEBI" id="CHEBI:597326"/>
    </cofactor>
</comment>
<proteinExistence type="inferred from homology"/>
<evidence type="ECO:0000256" key="1">
    <source>
        <dbReference type="ARBA" id="ARBA00001933"/>
    </source>
</evidence>
<dbReference type="PROSITE" id="PS00595">
    <property type="entry name" value="AA_TRANSFER_CLASS_5"/>
    <property type="match status" value="1"/>
</dbReference>
<dbReference type="InterPro" id="IPR020578">
    <property type="entry name" value="Aminotrans_V_PyrdxlP_BS"/>
</dbReference>
<dbReference type="PANTHER" id="PTHR43586">
    <property type="entry name" value="CYSTEINE DESULFURASE"/>
    <property type="match status" value="1"/>
</dbReference>
<dbReference type="Proteomes" id="UP001078443">
    <property type="component" value="Unassembled WGS sequence"/>
</dbReference>
<dbReference type="InterPro" id="IPR015422">
    <property type="entry name" value="PyrdxlP-dep_Trfase_small"/>
</dbReference>
<dbReference type="EMBL" id="JAPQER010000006">
    <property type="protein sequence ID" value="MCY6485291.1"/>
    <property type="molecule type" value="Genomic_DNA"/>
</dbReference>
<comment type="similarity">
    <text evidence="2">Belongs to the class-V pyridoxal-phosphate-dependent aminotransferase family. Csd subfamily.</text>
</comment>
<dbReference type="InterPro" id="IPR015424">
    <property type="entry name" value="PyrdxlP-dep_Trfase"/>
</dbReference>
<keyword evidence="8" id="KW-1185">Reference proteome</keyword>
<dbReference type="PANTHER" id="PTHR43586:SF8">
    <property type="entry name" value="CYSTEINE DESULFURASE 1, CHLOROPLASTIC"/>
    <property type="match status" value="1"/>
</dbReference>
<dbReference type="SUPFAM" id="SSF53383">
    <property type="entry name" value="PLP-dependent transferases"/>
    <property type="match status" value="1"/>
</dbReference>
<evidence type="ECO:0000259" key="6">
    <source>
        <dbReference type="Pfam" id="PF00266"/>
    </source>
</evidence>